<reference evidence="4" key="2">
    <citation type="journal article" date="2015" name="Data Brief">
        <title>Shoot transcriptome of the giant reed, Arundo donax.</title>
        <authorList>
            <person name="Barrero R.A."/>
            <person name="Guerrero F.D."/>
            <person name="Moolhuijzen P."/>
            <person name="Goolsby J.A."/>
            <person name="Tidwell J."/>
            <person name="Bellgard S.E."/>
            <person name="Bellgard M.I."/>
        </authorList>
    </citation>
    <scope>NUCLEOTIDE SEQUENCE</scope>
    <source>
        <tissue evidence="4">Shoot tissue taken approximately 20 cm above the soil surface</tissue>
    </source>
</reference>
<dbReference type="Pfam" id="PF02892">
    <property type="entry name" value="zf-BED"/>
    <property type="match status" value="1"/>
</dbReference>
<dbReference type="SUPFAM" id="SSF57667">
    <property type="entry name" value="beta-beta-alpha zinc fingers"/>
    <property type="match status" value="1"/>
</dbReference>
<evidence type="ECO:0000256" key="1">
    <source>
        <dbReference type="ARBA" id="ARBA00022723"/>
    </source>
</evidence>
<dbReference type="InterPro" id="IPR053031">
    <property type="entry name" value="Cuticle_assoc_protein"/>
</dbReference>
<evidence type="ECO:0000256" key="2">
    <source>
        <dbReference type="ARBA" id="ARBA00022771"/>
    </source>
</evidence>
<dbReference type="AlphaFoldDB" id="A0A0A9TTB5"/>
<evidence type="ECO:0000313" key="4">
    <source>
        <dbReference type="EMBL" id="JAD15281.1"/>
    </source>
</evidence>
<dbReference type="InterPro" id="IPR003656">
    <property type="entry name" value="Znf_BED"/>
</dbReference>
<keyword evidence="2" id="KW-0863">Zinc-finger</keyword>
<keyword evidence="1" id="KW-0479">Metal-binding</keyword>
<accession>A0A0A9TTB5</accession>
<dbReference type="PANTHER" id="PTHR34396:SF26">
    <property type="entry name" value="OS03G0264950 PROTEIN"/>
    <property type="match status" value="1"/>
</dbReference>
<keyword evidence="3" id="KW-0862">Zinc</keyword>
<dbReference type="PROSITE" id="PS50808">
    <property type="entry name" value="ZF_BED"/>
    <property type="match status" value="1"/>
</dbReference>
<dbReference type="InterPro" id="IPR036236">
    <property type="entry name" value="Znf_C2H2_sf"/>
</dbReference>
<evidence type="ECO:0000256" key="3">
    <source>
        <dbReference type="ARBA" id="ARBA00022833"/>
    </source>
</evidence>
<name>A0A0A9TTB5_ARUDO</name>
<dbReference type="GO" id="GO:0006357">
    <property type="term" value="P:regulation of transcription by RNA polymerase II"/>
    <property type="evidence" value="ECO:0007669"/>
    <property type="project" value="TreeGrafter"/>
</dbReference>
<dbReference type="EMBL" id="GBRH01282614">
    <property type="protein sequence ID" value="JAD15281.1"/>
    <property type="molecule type" value="Transcribed_RNA"/>
</dbReference>
<dbReference type="GO" id="GO:0008270">
    <property type="term" value="F:zinc ion binding"/>
    <property type="evidence" value="ECO:0007669"/>
    <property type="project" value="UniProtKB-KW"/>
</dbReference>
<dbReference type="PANTHER" id="PTHR34396">
    <property type="entry name" value="OS03G0264950 PROTEIN-RELATED"/>
    <property type="match status" value="1"/>
</dbReference>
<dbReference type="GO" id="GO:1990837">
    <property type="term" value="F:sequence-specific double-stranded DNA binding"/>
    <property type="evidence" value="ECO:0007669"/>
    <property type="project" value="TreeGrafter"/>
</dbReference>
<protein>
    <submittedName>
        <fullName evidence="4">Uncharacterized protein</fullName>
    </submittedName>
</protein>
<sequence>MFANTSEHSGTDDSIDDHTTQVLRVKRSKVWEHFEQDLVDVDDDLKAVCKYCGLQLQSRSGTSSLRGHIAESCPAIEDDVRKSFVATMKK</sequence>
<dbReference type="GO" id="GO:0005634">
    <property type="term" value="C:nucleus"/>
    <property type="evidence" value="ECO:0007669"/>
    <property type="project" value="TreeGrafter"/>
</dbReference>
<organism evidence="4">
    <name type="scientific">Arundo donax</name>
    <name type="common">Giant reed</name>
    <name type="synonym">Donax arundinaceus</name>
    <dbReference type="NCBI Taxonomy" id="35708"/>
    <lineage>
        <taxon>Eukaryota</taxon>
        <taxon>Viridiplantae</taxon>
        <taxon>Streptophyta</taxon>
        <taxon>Embryophyta</taxon>
        <taxon>Tracheophyta</taxon>
        <taxon>Spermatophyta</taxon>
        <taxon>Magnoliopsida</taxon>
        <taxon>Liliopsida</taxon>
        <taxon>Poales</taxon>
        <taxon>Poaceae</taxon>
        <taxon>PACMAD clade</taxon>
        <taxon>Arundinoideae</taxon>
        <taxon>Arundineae</taxon>
        <taxon>Arundo</taxon>
    </lineage>
</organism>
<dbReference type="SMART" id="SM00614">
    <property type="entry name" value="ZnF_BED"/>
    <property type="match status" value="1"/>
</dbReference>
<reference evidence="4" key="1">
    <citation type="submission" date="2014-09" db="EMBL/GenBank/DDBJ databases">
        <authorList>
            <person name="Magalhaes I.L.F."/>
            <person name="Oliveira U."/>
            <person name="Santos F.R."/>
            <person name="Vidigal T.H.D.A."/>
            <person name="Brescovit A.D."/>
            <person name="Santos A.J."/>
        </authorList>
    </citation>
    <scope>NUCLEOTIDE SEQUENCE</scope>
    <source>
        <tissue evidence="4">Shoot tissue taken approximately 20 cm above the soil surface</tissue>
    </source>
</reference>
<proteinExistence type="predicted"/>